<dbReference type="InterPro" id="IPR017904">
    <property type="entry name" value="ADF/Cofilin"/>
</dbReference>
<dbReference type="PANTHER" id="PTHR11913">
    <property type="entry name" value="COFILIN-RELATED"/>
    <property type="match status" value="1"/>
</dbReference>
<keyword evidence="4" id="KW-1185">Reference proteome</keyword>
<feature type="region of interest" description="Disordered" evidence="1">
    <location>
        <begin position="138"/>
        <end position="183"/>
    </location>
</feature>
<proteinExistence type="predicted"/>
<feature type="compositionally biased region" description="Basic and acidic residues" evidence="1">
    <location>
        <begin position="168"/>
        <end position="183"/>
    </location>
</feature>
<evidence type="ECO:0000313" key="4">
    <source>
        <dbReference type="Proteomes" id="UP000691718"/>
    </source>
</evidence>
<dbReference type="EMBL" id="CAJQZP010001331">
    <property type="protein sequence ID" value="CAG5039301.1"/>
    <property type="molecule type" value="Genomic_DNA"/>
</dbReference>
<dbReference type="SMART" id="SM00102">
    <property type="entry name" value="ADF"/>
    <property type="match status" value="1"/>
</dbReference>
<accession>A0A8S3XT69</accession>
<protein>
    <submittedName>
        <fullName evidence="3">(apollo) hypothetical protein</fullName>
    </submittedName>
</protein>
<dbReference type="CDD" id="cd11286">
    <property type="entry name" value="ADF_cofilin_like"/>
    <property type="match status" value="1"/>
</dbReference>
<dbReference type="GO" id="GO:0030042">
    <property type="term" value="P:actin filament depolymerization"/>
    <property type="evidence" value="ECO:0007669"/>
    <property type="project" value="InterPro"/>
</dbReference>
<feature type="domain" description="ADF-H" evidence="2">
    <location>
        <begin position="9"/>
        <end position="154"/>
    </location>
</feature>
<reference evidence="3" key="1">
    <citation type="submission" date="2021-04" db="EMBL/GenBank/DDBJ databases">
        <authorList>
            <person name="Tunstrom K."/>
        </authorList>
    </citation>
    <scope>NUCLEOTIDE SEQUENCE</scope>
</reference>
<evidence type="ECO:0000259" key="2">
    <source>
        <dbReference type="PROSITE" id="PS51263"/>
    </source>
</evidence>
<comment type="caution">
    <text evidence="3">The sequence shown here is derived from an EMBL/GenBank/DDBJ whole genome shotgun (WGS) entry which is preliminary data.</text>
</comment>
<dbReference type="AlphaFoldDB" id="A0A8S3XT69"/>
<dbReference type="Pfam" id="PF00241">
    <property type="entry name" value="Cofilin_ADF"/>
    <property type="match status" value="1"/>
</dbReference>
<dbReference type="PROSITE" id="PS51263">
    <property type="entry name" value="ADF_H"/>
    <property type="match status" value="1"/>
</dbReference>
<evidence type="ECO:0000256" key="1">
    <source>
        <dbReference type="SAM" id="MobiDB-lite"/>
    </source>
</evidence>
<evidence type="ECO:0000313" key="3">
    <source>
        <dbReference type="EMBL" id="CAG5039301.1"/>
    </source>
</evidence>
<dbReference type="GO" id="GO:0003779">
    <property type="term" value="F:actin binding"/>
    <property type="evidence" value="ECO:0007669"/>
    <property type="project" value="InterPro"/>
</dbReference>
<dbReference type="GO" id="GO:0015629">
    <property type="term" value="C:actin cytoskeleton"/>
    <property type="evidence" value="ECO:0007669"/>
    <property type="project" value="InterPro"/>
</dbReference>
<sequence length="206" mass="23852">MTISSYSEDEAWNFYACKTIYEEIKKDKKHRYVVFFILDEKQIDVETIGERNAEYDQFLKDLQKGGTGECRYGIYDFEYTHQCEGSSGANKKQKLLLMSWCPDTAMVKKKMKTLAPSTRCKTRCSVYRSASKQLTSLRPRRKPLKRNSTPPTANKSSIYLTLPPSCGRDPRETHDSRETRDLSDMYDQSVINVVCGIVYQNCDQNM</sequence>
<dbReference type="InterPro" id="IPR002108">
    <property type="entry name" value="ADF-H"/>
</dbReference>
<gene>
    <name evidence="3" type="ORF">PAPOLLO_LOCUS21595</name>
</gene>
<dbReference type="OrthoDB" id="10249245at2759"/>
<dbReference type="Proteomes" id="UP000691718">
    <property type="component" value="Unassembled WGS sequence"/>
</dbReference>
<feature type="compositionally biased region" description="Polar residues" evidence="1">
    <location>
        <begin position="146"/>
        <end position="159"/>
    </location>
</feature>
<name>A0A8S3XT69_PARAO</name>
<organism evidence="3 4">
    <name type="scientific">Parnassius apollo</name>
    <name type="common">Apollo butterfly</name>
    <name type="synonym">Papilio apollo</name>
    <dbReference type="NCBI Taxonomy" id="110799"/>
    <lineage>
        <taxon>Eukaryota</taxon>
        <taxon>Metazoa</taxon>
        <taxon>Ecdysozoa</taxon>
        <taxon>Arthropoda</taxon>
        <taxon>Hexapoda</taxon>
        <taxon>Insecta</taxon>
        <taxon>Pterygota</taxon>
        <taxon>Neoptera</taxon>
        <taxon>Endopterygota</taxon>
        <taxon>Lepidoptera</taxon>
        <taxon>Glossata</taxon>
        <taxon>Ditrysia</taxon>
        <taxon>Papilionoidea</taxon>
        <taxon>Papilionidae</taxon>
        <taxon>Parnassiinae</taxon>
        <taxon>Parnassini</taxon>
        <taxon>Parnassius</taxon>
        <taxon>Parnassius</taxon>
    </lineage>
</organism>